<evidence type="ECO:0000313" key="4">
    <source>
        <dbReference type="EMBL" id="MBB3702245.1"/>
    </source>
</evidence>
<keyword evidence="2 4" id="KW-0808">Transferase</keyword>
<keyword evidence="1 4" id="KW-0489">Methyltransferase</keyword>
<organism evidence="4 5">
    <name type="scientific">Alloprevotella rava</name>
    <dbReference type="NCBI Taxonomy" id="671218"/>
    <lineage>
        <taxon>Bacteria</taxon>
        <taxon>Pseudomonadati</taxon>
        <taxon>Bacteroidota</taxon>
        <taxon>Bacteroidia</taxon>
        <taxon>Bacteroidales</taxon>
        <taxon>Prevotellaceae</taxon>
        <taxon>Alloprevotella</taxon>
    </lineage>
</organism>
<gene>
    <name evidence="4" type="ORF">FHS60_000698</name>
</gene>
<evidence type="ECO:0000313" key="5">
    <source>
        <dbReference type="Proteomes" id="UP000541425"/>
    </source>
</evidence>
<dbReference type="Gene3D" id="3.40.50.150">
    <property type="entry name" value="Vaccinia Virus protein VP39"/>
    <property type="match status" value="1"/>
</dbReference>
<dbReference type="GO" id="GO:0008757">
    <property type="term" value="F:S-adenosylmethionine-dependent methyltransferase activity"/>
    <property type="evidence" value="ECO:0007669"/>
    <property type="project" value="TreeGrafter"/>
</dbReference>
<dbReference type="CDD" id="cd02440">
    <property type="entry name" value="AdoMet_MTases"/>
    <property type="match status" value="1"/>
</dbReference>
<proteinExistence type="predicted"/>
<dbReference type="PANTHER" id="PTHR10509">
    <property type="entry name" value="O-METHYLTRANSFERASE-RELATED"/>
    <property type="match status" value="1"/>
</dbReference>
<dbReference type="Proteomes" id="UP000541425">
    <property type="component" value="Unassembled WGS sequence"/>
</dbReference>
<dbReference type="InterPro" id="IPR050362">
    <property type="entry name" value="Cation-dep_OMT"/>
</dbReference>
<evidence type="ECO:0000256" key="2">
    <source>
        <dbReference type="ARBA" id="ARBA00022679"/>
    </source>
</evidence>
<dbReference type="AlphaFoldDB" id="A0A7W5XXI7"/>
<accession>A0A7W5XXI7</accession>
<sequence length="228" mass="26384">MQHHHTNGATQIPLAETDSVERLYDYLESHCTPEDEYMHRLYRATNTQLVRPRMASGHMQGILLRMIAQMVRPQTVLEIGTYSGYSALCLASGMEKGTKIYTFEVNDEQEDFTKPWFDNSPYPADIEMIIGDVLKLLPDMDIRFDLVFIDANKRDYRAYYDLVFPRLNPGGVILADNTLWDNHVIDPAYDDDVQTKAIKDFNDYVVQDSRVEKIILPLRDGLTMIRKK</sequence>
<dbReference type="Pfam" id="PF01596">
    <property type="entry name" value="Methyltransf_3"/>
    <property type="match status" value="1"/>
</dbReference>
<dbReference type="GO" id="GO:0008171">
    <property type="term" value="F:O-methyltransferase activity"/>
    <property type="evidence" value="ECO:0007669"/>
    <property type="project" value="InterPro"/>
</dbReference>
<evidence type="ECO:0000256" key="1">
    <source>
        <dbReference type="ARBA" id="ARBA00022603"/>
    </source>
</evidence>
<protein>
    <submittedName>
        <fullName evidence="4">Putative O-methyltransferase YrrM</fullName>
    </submittedName>
</protein>
<reference evidence="4 5" key="1">
    <citation type="submission" date="2020-08" db="EMBL/GenBank/DDBJ databases">
        <title>Genomic Encyclopedia of Type Strains, Phase IV (KMG-IV): sequencing the most valuable type-strain genomes for metagenomic binning, comparative biology and taxonomic classification.</title>
        <authorList>
            <person name="Goeker M."/>
        </authorList>
    </citation>
    <scope>NUCLEOTIDE SEQUENCE [LARGE SCALE GENOMIC DNA]</scope>
    <source>
        <strain evidence="4 5">DSM 22548</strain>
    </source>
</reference>
<comment type="caution">
    <text evidence="4">The sequence shown here is derived from an EMBL/GenBank/DDBJ whole genome shotgun (WGS) entry which is preliminary data.</text>
</comment>
<dbReference type="InterPro" id="IPR002935">
    <property type="entry name" value="SAM_O-MeTrfase"/>
</dbReference>
<dbReference type="GO" id="GO:0032259">
    <property type="term" value="P:methylation"/>
    <property type="evidence" value="ECO:0007669"/>
    <property type="project" value="UniProtKB-KW"/>
</dbReference>
<dbReference type="InterPro" id="IPR029063">
    <property type="entry name" value="SAM-dependent_MTases_sf"/>
</dbReference>
<name>A0A7W5XXI7_9BACT</name>
<evidence type="ECO:0000256" key="3">
    <source>
        <dbReference type="ARBA" id="ARBA00022691"/>
    </source>
</evidence>
<dbReference type="EMBL" id="JACICA010000002">
    <property type="protein sequence ID" value="MBB3702245.1"/>
    <property type="molecule type" value="Genomic_DNA"/>
</dbReference>
<dbReference type="PANTHER" id="PTHR10509:SF14">
    <property type="entry name" value="CAFFEOYL-COA O-METHYLTRANSFERASE 3-RELATED"/>
    <property type="match status" value="1"/>
</dbReference>
<dbReference type="PROSITE" id="PS51682">
    <property type="entry name" value="SAM_OMT_I"/>
    <property type="match status" value="1"/>
</dbReference>
<dbReference type="SUPFAM" id="SSF53335">
    <property type="entry name" value="S-adenosyl-L-methionine-dependent methyltransferases"/>
    <property type="match status" value="1"/>
</dbReference>
<keyword evidence="3" id="KW-0949">S-adenosyl-L-methionine</keyword>